<dbReference type="OrthoDB" id="4418812at2759"/>
<comment type="caution">
    <text evidence="1">The sequence shown here is derived from an EMBL/GenBank/DDBJ whole genome shotgun (WGS) entry which is preliminary data.</text>
</comment>
<evidence type="ECO:0000313" key="2">
    <source>
        <dbReference type="Proteomes" id="UP000683925"/>
    </source>
</evidence>
<name>A0A8S1Y6Z2_PAROT</name>
<accession>A0A8S1Y6Z2</accession>
<dbReference type="EMBL" id="CAJJDP010000149">
    <property type="protein sequence ID" value="CAD8209370.1"/>
    <property type="molecule type" value="Genomic_DNA"/>
</dbReference>
<organism evidence="1 2">
    <name type="scientific">Paramecium octaurelia</name>
    <dbReference type="NCBI Taxonomy" id="43137"/>
    <lineage>
        <taxon>Eukaryota</taxon>
        <taxon>Sar</taxon>
        <taxon>Alveolata</taxon>
        <taxon>Ciliophora</taxon>
        <taxon>Intramacronucleata</taxon>
        <taxon>Oligohymenophorea</taxon>
        <taxon>Peniculida</taxon>
        <taxon>Parameciidae</taxon>
        <taxon>Paramecium</taxon>
    </lineage>
</organism>
<protein>
    <submittedName>
        <fullName evidence="1">Uncharacterized protein</fullName>
    </submittedName>
</protein>
<dbReference type="AlphaFoldDB" id="A0A8S1Y6Z2"/>
<dbReference type="Proteomes" id="UP000683925">
    <property type="component" value="Unassembled WGS sequence"/>
</dbReference>
<keyword evidence="2" id="KW-1185">Reference proteome</keyword>
<sequence>MRSAFTSLQSLTKEQCKKKKEYQSRSNQINQQKGEINCMISIPEVFYGWKLDIKQKNGKQDVEIKTVG</sequence>
<reference evidence="1" key="1">
    <citation type="submission" date="2021-01" db="EMBL/GenBank/DDBJ databases">
        <authorList>
            <consortium name="Genoscope - CEA"/>
            <person name="William W."/>
        </authorList>
    </citation>
    <scope>NUCLEOTIDE SEQUENCE</scope>
</reference>
<proteinExistence type="predicted"/>
<evidence type="ECO:0000313" key="1">
    <source>
        <dbReference type="EMBL" id="CAD8209370.1"/>
    </source>
</evidence>
<gene>
    <name evidence="1" type="ORF">POCTA_138.1.T1470033</name>
</gene>